<dbReference type="PANTHER" id="PTHR30053">
    <property type="entry name" value="ELONGATION FACTOR P"/>
    <property type="match status" value="1"/>
</dbReference>
<dbReference type="PIRSF" id="PIRSF005901">
    <property type="entry name" value="EF-P"/>
    <property type="match status" value="1"/>
</dbReference>
<dbReference type="Gene3D" id="2.30.30.30">
    <property type="match status" value="1"/>
</dbReference>
<dbReference type="FunFam" id="2.40.50.140:FF:000004">
    <property type="entry name" value="Elongation factor P"/>
    <property type="match status" value="1"/>
</dbReference>
<accession>A0A0N7MZQ5</accession>
<feature type="domain" description="Translation elongation factor P/YeiP central" evidence="11">
    <location>
        <begin position="68"/>
        <end position="122"/>
    </location>
</feature>
<dbReference type="GO" id="GO:0043043">
    <property type="term" value="P:peptide biosynthetic process"/>
    <property type="evidence" value="ECO:0007669"/>
    <property type="project" value="InterPro"/>
</dbReference>
<dbReference type="InterPro" id="IPR001059">
    <property type="entry name" value="Transl_elong_P/YeiP_cen"/>
</dbReference>
<accession>A0A0P1LNZ4</accession>
<accession>A0A0P1L647</accession>
<dbReference type="SMART" id="SM01185">
    <property type="entry name" value="EFP"/>
    <property type="match status" value="1"/>
</dbReference>
<sequence length="190" mass="21574">MVLATEIREGMALRIEGTIFKVIEAKVHAGSGQMQGFVSARLLNLSTGHYTERRFRTDEKVEDIELIRKPMEYIYNDGDLYYFMDPQTYEQVGVPKESLGNFAKFLKEGMKVDVEFLGDQPISVRTPKTVDLKVILTGSGVKEAQDNTMKSATLENGMEILVPQFIKEGEIIRVDVETMKYLERVVQKKG</sequence>
<keyword evidence="5 7" id="KW-0251">Elongation factor</keyword>
<dbReference type="RefSeq" id="WP_075426346.1">
    <property type="nucleotide sequence ID" value="NZ_CZVJ01000001.1"/>
</dbReference>
<comment type="pathway">
    <text evidence="2 7">Protein biosynthesis; polypeptide chain elongation.</text>
</comment>
<dbReference type="InterPro" id="IPR015365">
    <property type="entry name" value="Elong-fact-P_C"/>
</dbReference>
<accession>A0A0S4MW89</accession>
<dbReference type="InterPro" id="IPR020599">
    <property type="entry name" value="Transl_elong_fac_P/YeiP"/>
</dbReference>
<dbReference type="FunFam" id="2.40.50.140:FF:000009">
    <property type="entry name" value="Elongation factor P"/>
    <property type="match status" value="1"/>
</dbReference>
<dbReference type="InterPro" id="IPR013185">
    <property type="entry name" value="Transl_elong_KOW-like"/>
</dbReference>
<dbReference type="InterPro" id="IPR014722">
    <property type="entry name" value="Rib_uL2_dom2"/>
</dbReference>
<dbReference type="Pfam" id="PF08207">
    <property type="entry name" value="EFP_N"/>
    <property type="match status" value="1"/>
</dbReference>
<accession>A0A0P1P1L3</accession>
<keyword evidence="6 7" id="KW-0648">Protein biosynthesis</keyword>
<dbReference type="Pfam" id="PF01132">
    <property type="entry name" value="EFP"/>
    <property type="match status" value="1"/>
</dbReference>
<evidence type="ECO:0000259" key="10">
    <source>
        <dbReference type="SMART" id="SM00841"/>
    </source>
</evidence>
<dbReference type="InterPro" id="IPR008991">
    <property type="entry name" value="Translation_prot_SH3-like_sf"/>
</dbReference>
<protein>
    <recommendedName>
        <fullName evidence="7 8">Elongation factor P</fullName>
        <shortName evidence="7">EF-P</shortName>
    </recommendedName>
</protein>
<dbReference type="InterPro" id="IPR011768">
    <property type="entry name" value="Transl_elongation_fac_P"/>
</dbReference>
<dbReference type="NCBIfam" id="NF001810">
    <property type="entry name" value="PRK00529.1"/>
    <property type="match status" value="1"/>
</dbReference>
<dbReference type="NCBIfam" id="TIGR00038">
    <property type="entry name" value="efp"/>
    <property type="match status" value="1"/>
</dbReference>
<evidence type="ECO:0000259" key="11">
    <source>
        <dbReference type="SMART" id="SM01185"/>
    </source>
</evidence>
<evidence type="ECO:0000256" key="9">
    <source>
        <dbReference type="RuleBase" id="RU004389"/>
    </source>
</evidence>
<evidence type="ECO:0000256" key="5">
    <source>
        <dbReference type="ARBA" id="ARBA00022768"/>
    </source>
</evidence>
<gene>
    <name evidence="7" type="primary">efp</name>
    <name evidence="12" type="ORF">JGI4_00714</name>
</gene>
<dbReference type="GO" id="GO:0005829">
    <property type="term" value="C:cytosol"/>
    <property type="evidence" value="ECO:0007669"/>
    <property type="project" value="UniProtKB-ARBA"/>
</dbReference>
<evidence type="ECO:0000256" key="6">
    <source>
        <dbReference type="ARBA" id="ARBA00022917"/>
    </source>
</evidence>
<dbReference type="CDD" id="cd04470">
    <property type="entry name" value="S1_EF-P_repeat_1"/>
    <property type="match status" value="1"/>
</dbReference>
<dbReference type="SUPFAM" id="SSF50249">
    <property type="entry name" value="Nucleic acid-binding proteins"/>
    <property type="match status" value="2"/>
</dbReference>
<evidence type="ECO:0000256" key="4">
    <source>
        <dbReference type="ARBA" id="ARBA00022490"/>
    </source>
</evidence>
<dbReference type="HAMAP" id="MF_00141">
    <property type="entry name" value="EF_P"/>
    <property type="match status" value="1"/>
</dbReference>
<dbReference type="UniPathway" id="UPA00345"/>
<evidence type="ECO:0000313" key="13">
    <source>
        <dbReference type="Proteomes" id="UP000182011"/>
    </source>
</evidence>
<dbReference type="EMBL" id="FAOP01000003">
    <property type="protein sequence ID" value="CUU03172.1"/>
    <property type="molecule type" value="Genomic_DNA"/>
</dbReference>
<dbReference type="SMART" id="SM00841">
    <property type="entry name" value="Elong-fact-P_C"/>
    <property type="match status" value="1"/>
</dbReference>
<evidence type="ECO:0000256" key="2">
    <source>
        <dbReference type="ARBA" id="ARBA00004815"/>
    </source>
</evidence>
<comment type="function">
    <text evidence="7">Involved in peptide bond synthesis. Stimulates efficient translation and peptide-bond synthesis on native or reconstituted 70S ribosomes in vitro. Probably functions indirectly by altering the affinity of the ribosome for aminoacyl-tRNA, thus increasing their reactivity as acceptors for peptidyl transferase.</text>
</comment>
<dbReference type="Pfam" id="PF09285">
    <property type="entry name" value="Elong-fact-P_C"/>
    <property type="match status" value="1"/>
</dbReference>
<dbReference type="Gene3D" id="2.40.50.140">
    <property type="entry name" value="Nucleic acid-binding proteins"/>
    <property type="match status" value="2"/>
</dbReference>
<accession>A0A0N7MVA2</accession>
<dbReference type="STRING" id="1633631.GCA_001442925_00714"/>
<dbReference type="GO" id="GO:0003746">
    <property type="term" value="F:translation elongation factor activity"/>
    <property type="evidence" value="ECO:0007669"/>
    <property type="project" value="UniProtKB-UniRule"/>
</dbReference>
<dbReference type="PANTHER" id="PTHR30053:SF14">
    <property type="entry name" value="TRANSLATION ELONGATION FACTOR KOW-LIKE DOMAIN-CONTAINING PROTEIN"/>
    <property type="match status" value="1"/>
</dbReference>
<feature type="domain" description="Elongation factor P C-terminal" evidence="10">
    <location>
        <begin position="130"/>
        <end position="184"/>
    </location>
</feature>
<name>A0A0P1LP32_9BACT</name>
<dbReference type="PROSITE" id="PS01275">
    <property type="entry name" value="EFP"/>
    <property type="match status" value="1"/>
</dbReference>
<dbReference type="AlphaFoldDB" id="A0A0P1LP32"/>
<comment type="subcellular location">
    <subcellularLocation>
        <location evidence="1 7">Cytoplasm</location>
    </subcellularLocation>
</comment>
<evidence type="ECO:0000256" key="8">
    <source>
        <dbReference type="NCBIfam" id="TIGR00038"/>
    </source>
</evidence>
<evidence type="ECO:0000313" key="12">
    <source>
        <dbReference type="EMBL" id="CUU03172.1"/>
    </source>
</evidence>
<accession>A0A0P1LP32</accession>
<dbReference type="InterPro" id="IPR013852">
    <property type="entry name" value="Transl_elong_P/YeiP_CS"/>
</dbReference>
<reference evidence="12 13" key="1">
    <citation type="submission" date="2015-11" db="EMBL/GenBank/DDBJ databases">
        <authorList>
            <person name="Zhang Y."/>
            <person name="Guo Z."/>
        </authorList>
    </citation>
    <scope>NUCLEOTIDE SEQUENCE [LARGE SCALE GENOMIC DNA]</scope>
    <source>
        <strain evidence="12">JGI-4</strain>
    </source>
</reference>
<dbReference type="InterPro" id="IPR012340">
    <property type="entry name" value="NA-bd_OB-fold"/>
</dbReference>
<comment type="similarity">
    <text evidence="3 7 9">Belongs to the elongation factor P family.</text>
</comment>
<proteinExistence type="inferred from homology"/>
<evidence type="ECO:0000256" key="7">
    <source>
        <dbReference type="HAMAP-Rule" id="MF_00141"/>
    </source>
</evidence>
<accession>A0A0P1L6Q5</accession>
<keyword evidence="4 7" id="KW-0963">Cytoplasm</keyword>
<evidence type="ECO:0000256" key="1">
    <source>
        <dbReference type="ARBA" id="ARBA00004496"/>
    </source>
</evidence>
<evidence type="ECO:0000256" key="3">
    <source>
        <dbReference type="ARBA" id="ARBA00009479"/>
    </source>
</evidence>
<dbReference type="Proteomes" id="UP000182011">
    <property type="component" value="Unassembled WGS sequence"/>
</dbReference>
<organism evidence="12 13">
    <name type="scientific">Candidatus Kryptonium thompsonii</name>
    <dbReference type="NCBI Taxonomy" id="1633631"/>
    <lineage>
        <taxon>Bacteria</taxon>
        <taxon>Pseudomonadati</taxon>
        <taxon>Candidatus Kryptoniota</taxon>
        <taxon>Candidatus Kryptonium</taxon>
    </lineage>
</organism>
<accession>A0A0P1LNM7</accession>
<dbReference type="SUPFAM" id="SSF50104">
    <property type="entry name" value="Translation proteins SH3-like domain"/>
    <property type="match status" value="1"/>
</dbReference>